<proteinExistence type="predicted"/>
<sequence>MNMTDLTFSEIEKINEARERRLVEASLKLSTQKMRGSYEAKRKIMLKDIDSEACQIMRIKIDVLSHHHYLMKDWRWHGFEMMYFGWTREEKLEELKRLNIEYDKLL</sequence>
<accession>A0A6H0UD95</accession>
<evidence type="ECO:0000313" key="1">
    <source>
        <dbReference type="EMBL" id="QIW52837.1"/>
    </source>
</evidence>
<protein>
    <submittedName>
        <fullName evidence="1">Uncharacterized protein</fullName>
    </submittedName>
</protein>
<organism evidence="1 2">
    <name type="scientific">Pseudolactococcus raffinolactis</name>
    <dbReference type="NCBI Taxonomy" id="1366"/>
    <lineage>
        <taxon>Bacteria</taxon>
        <taxon>Bacillati</taxon>
        <taxon>Bacillota</taxon>
        <taxon>Bacilli</taxon>
        <taxon>Lactobacillales</taxon>
        <taxon>Streptococcaceae</taxon>
        <taxon>Pseudolactococcus</taxon>
    </lineage>
</organism>
<dbReference type="EMBL" id="CP047616">
    <property type="protein sequence ID" value="QIW52837.1"/>
    <property type="molecule type" value="Genomic_DNA"/>
</dbReference>
<reference evidence="1 2" key="1">
    <citation type="submission" date="2019-12" db="EMBL/GenBank/DDBJ databases">
        <title>Whole genome sequences of Lactococcus raffinolactis strains isolated from sewage.</title>
        <authorList>
            <person name="Ybazeta G."/>
            <person name="Ross M."/>
            <person name="Brabant-Kirwan D."/>
            <person name="Saleh M."/>
            <person name="Dillon J.A."/>
            <person name="Splinter K."/>
            <person name="Nokhbeh R."/>
        </authorList>
    </citation>
    <scope>NUCLEOTIDE SEQUENCE [LARGE SCALE GENOMIC DNA]</scope>
    <source>
        <strain evidence="1 2">Lr_19_5</strain>
    </source>
</reference>
<dbReference type="Proteomes" id="UP000501945">
    <property type="component" value="Chromosome"/>
</dbReference>
<name>A0A6H0UD95_9LACT</name>
<gene>
    <name evidence="1" type="ORF">GU336_00930</name>
</gene>
<dbReference type="AlphaFoldDB" id="A0A6H0UD95"/>
<evidence type="ECO:0000313" key="2">
    <source>
        <dbReference type="Proteomes" id="UP000501945"/>
    </source>
</evidence>